<protein>
    <submittedName>
        <fullName evidence="2">Uncharacterized protein</fullName>
    </submittedName>
</protein>
<dbReference type="AlphaFoldDB" id="A0A3N4MBR1"/>
<accession>A0A3N4MBR1</accession>
<keyword evidence="1" id="KW-0812">Transmembrane</keyword>
<keyword evidence="1" id="KW-0472">Membrane</keyword>
<evidence type="ECO:0000256" key="1">
    <source>
        <dbReference type="SAM" id="Phobius"/>
    </source>
</evidence>
<evidence type="ECO:0000313" key="2">
    <source>
        <dbReference type="EMBL" id="RPD40928.1"/>
    </source>
</evidence>
<dbReference type="EMBL" id="RMBX01000006">
    <property type="protein sequence ID" value="RPD40928.1"/>
    <property type="molecule type" value="Genomic_DNA"/>
</dbReference>
<name>A0A3N4MBR1_9BACT</name>
<keyword evidence="1" id="KW-1133">Transmembrane helix</keyword>
<sequence length="193" mass="22861">MTSFYDLDYLIELNEKRLEQYASAYQKYLERFTVLLVIYSAFAIFLVPIIEAIYFSDVGCYWLHSLSFYVFVFLVGYSLFYTVRLLIPTDVRHLLEPRDYYLTQREKYEAINEDQSQTDSFLKAAYIYELQIAVNINRLNLERKTLFYRKAFSLGAFAIIPYVVCLGFHLGTKKDDIQKVEIVNKFSNFIKTP</sequence>
<dbReference type="Proteomes" id="UP000279089">
    <property type="component" value="Unassembled WGS sequence"/>
</dbReference>
<dbReference type="RefSeq" id="WP_120516767.1">
    <property type="nucleotide sequence ID" value="NZ_QXZY01000007.1"/>
</dbReference>
<feature type="transmembrane region" description="Helical" evidence="1">
    <location>
        <begin position="32"/>
        <end position="55"/>
    </location>
</feature>
<organism evidence="2 3">
    <name type="scientific">Chitinophaga barathri</name>
    <dbReference type="NCBI Taxonomy" id="1647451"/>
    <lineage>
        <taxon>Bacteria</taxon>
        <taxon>Pseudomonadati</taxon>
        <taxon>Bacteroidota</taxon>
        <taxon>Chitinophagia</taxon>
        <taxon>Chitinophagales</taxon>
        <taxon>Chitinophagaceae</taxon>
        <taxon>Chitinophaga</taxon>
    </lineage>
</organism>
<reference evidence="3" key="1">
    <citation type="submission" date="2018-11" db="EMBL/GenBank/DDBJ databases">
        <title>Chitinophaga lutea sp.nov., isolate from arsenic contaminated soil.</title>
        <authorList>
            <person name="Zong Y."/>
        </authorList>
    </citation>
    <scope>NUCLEOTIDE SEQUENCE [LARGE SCALE GENOMIC DNA]</scope>
    <source>
        <strain evidence="3">YLT18</strain>
    </source>
</reference>
<evidence type="ECO:0000313" key="3">
    <source>
        <dbReference type="Proteomes" id="UP000279089"/>
    </source>
</evidence>
<feature type="transmembrane region" description="Helical" evidence="1">
    <location>
        <begin position="61"/>
        <end position="83"/>
    </location>
</feature>
<dbReference type="OrthoDB" id="674736at2"/>
<gene>
    <name evidence="2" type="ORF">EG028_13005</name>
</gene>
<feature type="transmembrane region" description="Helical" evidence="1">
    <location>
        <begin position="151"/>
        <end position="170"/>
    </location>
</feature>
<keyword evidence="3" id="KW-1185">Reference proteome</keyword>
<comment type="caution">
    <text evidence="2">The sequence shown here is derived from an EMBL/GenBank/DDBJ whole genome shotgun (WGS) entry which is preliminary data.</text>
</comment>
<proteinExistence type="predicted"/>